<dbReference type="Pfam" id="PF05380">
    <property type="entry name" value="Peptidase_A17"/>
    <property type="match status" value="1"/>
</dbReference>
<evidence type="ECO:0000313" key="4">
    <source>
        <dbReference type="Proteomes" id="UP001549920"/>
    </source>
</evidence>
<proteinExistence type="predicted"/>
<name>A0ABR3IGR8_LOXSC</name>
<dbReference type="InterPro" id="IPR041588">
    <property type="entry name" value="Integrase_H2C2"/>
</dbReference>
<accession>A0ABR3IGR8</accession>
<dbReference type="InterPro" id="IPR043502">
    <property type="entry name" value="DNA/RNA_pol_sf"/>
</dbReference>
<keyword evidence="4" id="KW-1185">Reference proteome</keyword>
<sequence length="1009" mass="114925">MPIKVPLEQVNSELGKSLHLALNRFLNLEKKLQKNKTLFTEYKKFIDQYIDLKHGEYRDIDTYDLSKEPVYFLPHHAVLREDAVTTKLRVVFDGSMPTNKKVSLNNMLLNGPVAQKDIFEVLLGFRLEKFFFICDIRMMFRCIVIDPAQRSLQNILWRESPEDHIKCIQLNTVTYGLKPSSYLATRCLIDLAEKYKDSFPLASDILINNTYVDDVLPTSSSEEELVKMQSETTHLLSLGGFQLHKWASNCNAVLDNVPKETKQPLEHNFQKNDTHVKALGVHFNITEDVFRCSCPEPYKSPHDTKRDILSYISKFYDPLGLIGPIFVHAKVIMQKLWASNSDWDSTPPDDIRQMWTAFVKNLSQMAPISISRCVKPTNAVNTQLVGFAEASSVAYGCCNVHNYLLCSKSRINPYRKKLTIPKLELNAAVLLAGLAKKVRSTLAVKMNISETHLFSDSQIVLAWFNTDVAKLQTYVANRVRVIGGFSHDYHWHYVNTEDNPSDCLSRGLQPHELQNRHSWWHGPSFLSDANYAFQGVSQIDIDLPEIKVFEKKAVCATSVTNDGDVFEMLKKFSNINKMIRVLVYVSRFCNNVKRNSLKQRGFITVNEWNRALLRIVKHEQEHFFSEEMKCLQAHKQVKSNLSPLSPFIDGDGVIRVGGRLQNASIPYANQHPAILPKGSIITDMIVRSEHIKLLHAGQRLVLSSIKQRFWIVDGLRTVKKIIHKCVVCHRLKATAASQLMGSLPLARVNACRPFEKVGIDFAGPVSVKNSRIRKPIIGKGYIALFVCFATKAIHLELCSDLTTECFLACFKRFISRRNLPSDIAICLTNIWRLPRSAFERAVRRILKSTKFHLKRVARKALLTYEQLNTVLVEIEGVLNSRPLIAVTADPNDFSYISPGHFLTGAPLNTYPEQNLSTTPTNLLRFWSIIVGMKQSFWKPKWRSVMPNVKVGSLVILRNDNTSPLEWPMARVTKLFPGKEDKVRAVEVRTANGHTHSRSITKIFILPIDV</sequence>
<reference evidence="3 4" key="1">
    <citation type="submission" date="2024-06" db="EMBL/GenBank/DDBJ databases">
        <title>A chromosome-level genome assembly of beet webworm, Loxostege sticticalis.</title>
        <authorList>
            <person name="Zhang Y."/>
        </authorList>
    </citation>
    <scope>NUCLEOTIDE SEQUENCE [LARGE SCALE GENOMIC DNA]</scope>
    <source>
        <strain evidence="3">AQ026</strain>
        <tissue evidence="3">Whole body</tissue>
    </source>
</reference>
<dbReference type="SUPFAM" id="SSF56672">
    <property type="entry name" value="DNA/RNA polymerases"/>
    <property type="match status" value="1"/>
</dbReference>
<feature type="domain" description="DUF5641" evidence="2">
    <location>
        <begin position="938"/>
        <end position="1005"/>
    </location>
</feature>
<dbReference type="Pfam" id="PF17921">
    <property type="entry name" value="Integrase_H2C2"/>
    <property type="match status" value="1"/>
</dbReference>
<feature type="domain" description="Integrase zinc-binding" evidence="1">
    <location>
        <begin position="683"/>
        <end position="733"/>
    </location>
</feature>
<dbReference type="SUPFAM" id="SSF53098">
    <property type="entry name" value="Ribonuclease H-like"/>
    <property type="match status" value="1"/>
</dbReference>
<evidence type="ECO:0008006" key="5">
    <source>
        <dbReference type="Google" id="ProtNLM"/>
    </source>
</evidence>
<dbReference type="Pfam" id="PF18701">
    <property type="entry name" value="DUF5641"/>
    <property type="match status" value="1"/>
</dbReference>
<dbReference type="Proteomes" id="UP001549920">
    <property type="component" value="Unassembled WGS sequence"/>
</dbReference>
<comment type="caution">
    <text evidence="3">The sequence shown here is derived from an EMBL/GenBank/DDBJ whole genome shotgun (WGS) entry which is preliminary data.</text>
</comment>
<dbReference type="PANTHER" id="PTHR47331:SF1">
    <property type="entry name" value="GAG-LIKE PROTEIN"/>
    <property type="match status" value="1"/>
</dbReference>
<dbReference type="InterPro" id="IPR036397">
    <property type="entry name" value="RNaseH_sf"/>
</dbReference>
<dbReference type="InterPro" id="IPR040676">
    <property type="entry name" value="DUF5641"/>
</dbReference>
<evidence type="ECO:0000259" key="1">
    <source>
        <dbReference type="Pfam" id="PF17921"/>
    </source>
</evidence>
<evidence type="ECO:0000259" key="2">
    <source>
        <dbReference type="Pfam" id="PF18701"/>
    </source>
</evidence>
<dbReference type="PANTHER" id="PTHR47331">
    <property type="entry name" value="PHD-TYPE DOMAIN-CONTAINING PROTEIN"/>
    <property type="match status" value="1"/>
</dbReference>
<evidence type="ECO:0000313" key="3">
    <source>
        <dbReference type="EMBL" id="KAL0895451.1"/>
    </source>
</evidence>
<gene>
    <name evidence="3" type="ORF">ABMA27_011572</name>
</gene>
<protein>
    <recommendedName>
        <fullName evidence="5">DUF5641 domain-containing protein</fullName>
    </recommendedName>
</protein>
<organism evidence="3 4">
    <name type="scientific">Loxostege sticticalis</name>
    <name type="common">Beet webworm moth</name>
    <dbReference type="NCBI Taxonomy" id="481309"/>
    <lineage>
        <taxon>Eukaryota</taxon>
        <taxon>Metazoa</taxon>
        <taxon>Ecdysozoa</taxon>
        <taxon>Arthropoda</taxon>
        <taxon>Hexapoda</taxon>
        <taxon>Insecta</taxon>
        <taxon>Pterygota</taxon>
        <taxon>Neoptera</taxon>
        <taxon>Endopterygota</taxon>
        <taxon>Lepidoptera</taxon>
        <taxon>Glossata</taxon>
        <taxon>Ditrysia</taxon>
        <taxon>Pyraloidea</taxon>
        <taxon>Crambidae</taxon>
        <taxon>Pyraustinae</taxon>
        <taxon>Loxostege</taxon>
    </lineage>
</organism>
<dbReference type="InterPro" id="IPR012337">
    <property type="entry name" value="RNaseH-like_sf"/>
</dbReference>
<dbReference type="EMBL" id="JBEUOH010000003">
    <property type="protein sequence ID" value="KAL0895451.1"/>
    <property type="molecule type" value="Genomic_DNA"/>
</dbReference>
<dbReference type="InterPro" id="IPR008042">
    <property type="entry name" value="Retrotrans_Pao"/>
</dbReference>
<dbReference type="Gene3D" id="3.30.420.10">
    <property type="entry name" value="Ribonuclease H-like superfamily/Ribonuclease H"/>
    <property type="match status" value="1"/>
</dbReference>